<gene>
    <name evidence="1" type="ORF">HINF_LOCUS26125</name>
    <name evidence="2" type="ORF">HINF_LOCUS54666</name>
</gene>
<reference evidence="1" key="1">
    <citation type="submission" date="2023-06" db="EMBL/GenBank/DDBJ databases">
        <authorList>
            <person name="Kurt Z."/>
        </authorList>
    </citation>
    <scope>NUCLEOTIDE SEQUENCE</scope>
</reference>
<keyword evidence="3" id="KW-1185">Reference proteome</keyword>
<evidence type="ECO:0000313" key="2">
    <source>
        <dbReference type="EMBL" id="CAL6070649.1"/>
    </source>
</evidence>
<protein>
    <submittedName>
        <fullName evidence="2">Hypothetical_protein</fullName>
    </submittedName>
</protein>
<organism evidence="1">
    <name type="scientific">Hexamita inflata</name>
    <dbReference type="NCBI Taxonomy" id="28002"/>
    <lineage>
        <taxon>Eukaryota</taxon>
        <taxon>Metamonada</taxon>
        <taxon>Diplomonadida</taxon>
        <taxon>Hexamitidae</taxon>
        <taxon>Hexamitinae</taxon>
        <taxon>Hexamita</taxon>
    </lineage>
</organism>
<sequence length="128" mass="14998">MRLRRASTIKSSEKTSEFRFQVFQQASQYLYIHLSELIHISQLAHIDFEKFSFLSRNLVVEEVQNSEIIFQFLEVDCFSDIIINKSGTVYRPVSTFIFINSSILTSPFSEVQFKKYSVPFLSSKLFFS</sequence>
<name>A0AA86PN59_9EUKA</name>
<accession>A0AA86PN59</accession>
<proteinExistence type="predicted"/>
<evidence type="ECO:0000313" key="1">
    <source>
        <dbReference type="EMBL" id="CAI9938480.1"/>
    </source>
</evidence>
<dbReference type="AlphaFoldDB" id="A0AA86PN59"/>
<dbReference type="Proteomes" id="UP001642409">
    <property type="component" value="Unassembled WGS sequence"/>
</dbReference>
<dbReference type="EMBL" id="CAXDID020000285">
    <property type="protein sequence ID" value="CAL6070649.1"/>
    <property type="molecule type" value="Genomic_DNA"/>
</dbReference>
<evidence type="ECO:0000313" key="3">
    <source>
        <dbReference type="Proteomes" id="UP001642409"/>
    </source>
</evidence>
<comment type="caution">
    <text evidence="1">The sequence shown here is derived from an EMBL/GenBank/DDBJ whole genome shotgun (WGS) entry which is preliminary data.</text>
</comment>
<dbReference type="EMBL" id="CATOUU010000655">
    <property type="protein sequence ID" value="CAI9938480.1"/>
    <property type="molecule type" value="Genomic_DNA"/>
</dbReference>
<reference evidence="2 3" key="2">
    <citation type="submission" date="2024-07" db="EMBL/GenBank/DDBJ databases">
        <authorList>
            <person name="Akdeniz Z."/>
        </authorList>
    </citation>
    <scope>NUCLEOTIDE SEQUENCE [LARGE SCALE GENOMIC DNA]</scope>
</reference>